<dbReference type="Pfam" id="PF01208">
    <property type="entry name" value="URO-D"/>
    <property type="match status" value="1"/>
</dbReference>
<evidence type="ECO:0000313" key="2">
    <source>
        <dbReference type="EMBL" id="AWI08629.1"/>
    </source>
</evidence>
<dbReference type="Gene3D" id="3.20.20.210">
    <property type="match status" value="1"/>
</dbReference>
<dbReference type="Proteomes" id="UP000244896">
    <property type="component" value="Chromosome"/>
</dbReference>
<dbReference type="GO" id="GO:0006779">
    <property type="term" value="P:porphyrin-containing compound biosynthetic process"/>
    <property type="evidence" value="ECO:0007669"/>
    <property type="project" value="InterPro"/>
</dbReference>
<protein>
    <recommendedName>
        <fullName evidence="1">Uroporphyrinogen decarboxylase (URO-D) domain-containing protein</fullName>
    </recommendedName>
</protein>
<dbReference type="PANTHER" id="PTHR47099:SF1">
    <property type="entry name" value="METHYLCOBAMIDE:COM METHYLTRANSFERASE MTBA"/>
    <property type="match status" value="1"/>
</dbReference>
<dbReference type="AlphaFoldDB" id="A0A2U8E185"/>
<dbReference type="InterPro" id="IPR000257">
    <property type="entry name" value="Uroporphyrinogen_deCOase"/>
</dbReference>
<dbReference type="GO" id="GO:0004853">
    <property type="term" value="F:uroporphyrinogen decarboxylase activity"/>
    <property type="evidence" value="ECO:0007669"/>
    <property type="project" value="InterPro"/>
</dbReference>
<feature type="domain" description="Uroporphyrinogen decarboxylase (URO-D)" evidence="1">
    <location>
        <begin position="46"/>
        <end position="337"/>
    </location>
</feature>
<dbReference type="OrthoDB" id="185100at2"/>
<dbReference type="PANTHER" id="PTHR47099">
    <property type="entry name" value="METHYLCOBAMIDE:COM METHYLTRANSFERASE MTBA"/>
    <property type="match status" value="1"/>
</dbReference>
<dbReference type="RefSeq" id="WP_108824438.1">
    <property type="nucleotide sequence ID" value="NZ_CP023004.1"/>
</dbReference>
<dbReference type="InterPro" id="IPR038071">
    <property type="entry name" value="UROD/MetE-like_sf"/>
</dbReference>
<sequence length="356" mass="39045">MNRTFYTDLAARGLRAPVGAHLILHAHIDHDAILLDGKRLGDVIAETARRFNCPLAIPLMDLTLEKDALLRACDVPEDEIESYHFEPPSTSMENPPKLPPLATELPGIPLVPRMRATCDAITHIAQTHTDLLPIGMCIGPFSLMTKLVTDPIMPVFLAGTGITAGDEPDIAMVERLLALGEHVIHEYLRAQIAAGAKAIFVCEPAANLVYFSPKQQEETNYAVFEKYVMEPMRRFAALLAEHNVDLIFHDCGELTDEMVRRLSALNPAIISLGGSRKLWEDAALIPKTTVIYGNLPSKNFYAPQLTAETVAAMARELLEKMRATGHPFILGTECEVLSVPGSEAEIMSKVAAFMKA</sequence>
<keyword evidence="3" id="KW-1185">Reference proteome</keyword>
<evidence type="ECO:0000313" key="3">
    <source>
        <dbReference type="Proteomes" id="UP000244896"/>
    </source>
</evidence>
<name>A0A2U8E185_9BACT</name>
<reference evidence="2 3" key="1">
    <citation type="journal article" date="2018" name="Syst. Appl. Microbiol.">
        <title>Ereboglobus luteus gen. nov. sp. nov. from cockroach guts, and new insights into the oxygen relationship of the genera Opitutus and Didymococcus (Verrucomicrobia: Opitutaceae).</title>
        <authorList>
            <person name="Tegtmeier D."/>
            <person name="Belitz A."/>
            <person name="Radek R."/>
            <person name="Heimerl T."/>
            <person name="Brune A."/>
        </authorList>
    </citation>
    <scope>NUCLEOTIDE SEQUENCE [LARGE SCALE GENOMIC DNA]</scope>
    <source>
        <strain evidence="2 3">Ho45</strain>
    </source>
</reference>
<proteinExistence type="predicted"/>
<gene>
    <name evidence="2" type="ORF">CKA38_04595</name>
</gene>
<dbReference type="InterPro" id="IPR052024">
    <property type="entry name" value="Methanogen_methyltrans"/>
</dbReference>
<evidence type="ECO:0000259" key="1">
    <source>
        <dbReference type="Pfam" id="PF01208"/>
    </source>
</evidence>
<dbReference type="EMBL" id="CP023004">
    <property type="protein sequence ID" value="AWI08629.1"/>
    <property type="molecule type" value="Genomic_DNA"/>
</dbReference>
<accession>A0A2U8E185</accession>
<organism evidence="2 3">
    <name type="scientific">Ereboglobus luteus</name>
    <dbReference type="NCBI Taxonomy" id="1796921"/>
    <lineage>
        <taxon>Bacteria</taxon>
        <taxon>Pseudomonadati</taxon>
        <taxon>Verrucomicrobiota</taxon>
        <taxon>Opitutia</taxon>
        <taxon>Opitutales</taxon>
        <taxon>Opitutaceae</taxon>
        <taxon>Ereboglobus</taxon>
    </lineage>
</organism>
<dbReference type="SUPFAM" id="SSF51726">
    <property type="entry name" value="UROD/MetE-like"/>
    <property type="match status" value="1"/>
</dbReference>
<dbReference type="KEGG" id="elut:CKA38_04595"/>